<reference evidence="12" key="1">
    <citation type="journal article" date="2021" name="Proc. Natl. Acad. Sci. U.S.A.">
        <title>A Catalog of Tens of Thousands of Viruses from Human Metagenomes Reveals Hidden Associations with Chronic Diseases.</title>
        <authorList>
            <person name="Tisza M.J."/>
            <person name="Buck C.B."/>
        </authorList>
    </citation>
    <scope>NUCLEOTIDE SEQUENCE</scope>
    <source>
        <strain evidence="12">CtvyM23</strain>
    </source>
</reference>
<evidence type="ECO:0000256" key="9">
    <source>
        <dbReference type="ARBA" id="ARBA00023219"/>
    </source>
</evidence>
<evidence type="ECO:0000256" key="2">
    <source>
        <dbReference type="ARBA" id="ARBA00004328"/>
    </source>
</evidence>
<evidence type="ECO:0000256" key="10">
    <source>
        <dbReference type="ARBA" id="ARBA00023296"/>
    </source>
</evidence>
<dbReference type="Pfam" id="PF12236">
    <property type="entry name" value="Head-tail_con"/>
    <property type="match status" value="1"/>
</dbReference>
<evidence type="ECO:0000256" key="11">
    <source>
        <dbReference type="SAM" id="Coils"/>
    </source>
</evidence>
<evidence type="ECO:0000313" key="12">
    <source>
        <dbReference type="EMBL" id="DAD81797.1"/>
    </source>
</evidence>
<dbReference type="GO" id="GO:0099002">
    <property type="term" value="P:symbiont genome ejection through host cell envelope, short tail mechanism"/>
    <property type="evidence" value="ECO:0007669"/>
    <property type="project" value="UniProtKB-KW"/>
</dbReference>
<dbReference type="EMBL" id="BK014908">
    <property type="protein sequence ID" value="DAD81797.1"/>
    <property type="molecule type" value="Genomic_DNA"/>
</dbReference>
<feature type="coiled-coil region" evidence="11">
    <location>
        <begin position="510"/>
        <end position="544"/>
    </location>
</feature>
<evidence type="ECO:0000256" key="7">
    <source>
        <dbReference type="ARBA" id="ARBA00022950"/>
    </source>
</evidence>
<evidence type="ECO:0000256" key="4">
    <source>
        <dbReference type="ARBA" id="ARBA00022595"/>
    </source>
</evidence>
<evidence type="ECO:0000256" key="6">
    <source>
        <dbReference type="ARBA" id="ARBA00022844"/>
    </source>
</evidence>
<evidence type="ECO:0000256" key="8">
    <source>
        <dbReference type="ARBA" id="ARBA00023009"/>
    </source>
</evidence>
<keyword evidence="7" id="KW-0118">Viral capsid assembly</keyword>
<sequence length="573" mass="64066">MTTKQMSGISMSEFSTGTEQKKIDLICSRWLDLKSKRSSYLNQWRSVSRYVSPFSGRFDITDKNNVRDTRFILDAEASHDLNILASGLMSGASSPARPWFKVEPNDQALNNDYSVIEFCDAVNKILLKVFSASNTYNTLHSMYRELALFGIACDLVYDSDEHGIQHHLLSAGEYCVDVDNNGEIDTLYRNFTLTTAQVVKEFGYDNTPKEIQDTYNRGDLGSYWEFLHAIEPRIDRDPKSKSNSNKAWASYYCSLSTRPAIIRESGYDYFPALVPRWDVLGTDAYGTSPSINCLPDIKQLQQETLRKAEIIDHLSKPPLQVPNSARQSPISLATGAINYTQSTSPEQMIRPITQGIGDVNSLTADIASIKDSIRRSYFVDLFQMVGSTAGDRRTTVEIYALQQEQMLSLGPVVERSQNELLGRLVNLTFRKLGERGLLPELPPALENKPLTVEFTSVLAQSQKSVDINSVDRLVSAISAAAQIAPEVLDRIDPDGYVDEYRDRLGVAPKILRSREDAQKIREQRAQAQQQQQQLQEQNIQAQTQSTMAQAQKNGADASLAMQQLDDVGGGSLL</sequence>
<keyword evidence="5" id="KW-1188">Viral release from host cell</keyword>
<keyword evidence="8" id="KW-1171">Viral genome ejection through host cell envelope</keyword>
<protein>
    <submittedName>
        <fullName evidence="12">Head to tail connecting protein</fullName>
    </submittedName>
</protein>
<evidence type="ECO:0000256" key="1">
    <source>
        <dbReference type="ARBA" id="ARBA00003421"/>
    </source>
</evidence>
<keyword evidence="3" id="KW-1244">Viral short tail ejection system</keyword>
<keyword evidence="6" id="KW-0946">Virion</keyword>
<accession>A0A8S5MHG2</accession>
<comment type="subcellular location">
    <subcellularLocation>
        <location evidence="2">Virion</location>
    </subcellularLocation>
</comment>
<comment type="function">
    <text evidence="1">Forms the portal vertex of the capsid. This portal plays critical roles in head assembly, genome packaging, neck/tail attachment, and genome ejection. The portal protein multimerizes as a single ring-shaped homododecamer arranged around a central channel.</text>
</comment>
<proteinExistence type="predicted"/>
<organism evidence="12">
    <name type="scientific">Siphoviridae sp. ctvyM23</name>
    <dbReference type="NCBI Taxonomy" id="2826514"/>
    <lineage>
        <taxon>Viruses</taxon>
        <taxon>Duplodnaviria</taxon>
        <taxon>Heunggongvirae</taxon>
        <taxon>Uroviricota</taxon>
        <taxon>Caudoviricetes</taxon>
    </lineage>
</organism>
<name>A0A8S5MHG2_9CAUD</name>
<keyword evidence="11" id="KW-0175">Coiled coil</keyword>
<evidence type="ECO:0000256" key="5">
    <source>
        <dbReference type="ARBA" id="ARBA00022612"/>
    </source>
</evidence>
<evidence type="ECO:0000256" key="3">
    <source>
        <dbReference type="ARBA" id="ARBA00022470"/>
    </source>
</evidence>
<dbReference type="GO" id="GO:0044423">
    <property type="term" value="C:virion component"/>
    <property type="evidence" value="ECO:0007669"/>
    <property type="project" value="UniProtKB-KW"/>
</dbReference>
<keyword evidence="4" id="KW-1162">Viral penetration into host cytoplasm</keyword>
<dbReference type="InterPro" id="IPR020991">
    <property type="entry name" value="Connector_podovirus"/>
</dbReference>
<keyword evidence="9" id="KW-0231">Viral genome packaging</keyword>
<keyword evidence="10" id="KW-1160">Virus entry into host cell</keyword>